<keyword evidence="5 8" id="KW-0812">Transmembrane</keyword>
<feature type="transmembrane region" description="Helical" evidence="8">
    <location>
        <begin position="275"/>
        <end position="297"/>
    </location>
</feature>
<feature type="domain" description="ABC transmembrane type-2" evidence="9">
    <location>
        <begin position="167"/>
        <end position="422"/>
    </location>
</feature>
<dbReference type="GO" id="GO:0005886">
    <property type="term" value="C:plasma membrane"/>
    <property type="evidence" value="ECO:0007669"/>
    <property type="project" value="UniProtKB-SubCell"/>
</dbReference>
<reference evidence="10 11" key="1">
    <citation type="submission" date="2016-10" db="EMBL/GenBank/DDBJ databases">
        <authorList>
            <person name="de Groot N.N."/>
        </authorList>
    </citation>
    <scope>NUCLEOTIDE SEQUENCE [LARGE SCALE GENOMIC DNA]</scope>
    <source>
        <strain evidence="10 11">CGMCC 1.10825</strain>
    </source>
</reference>
<feature type="transmembrane region" description="Helical" evidence="8">
    <location>
        <begin position="341"/>
        <end position="363"/>
    </location>
</feature>
<keyword evidence="4" id="KW-1003">Cell membrane</keyword>
<dbReference type="Proteomes" id="UP000199634">
    <property type="component" value="Unassembled WGS sequence"/>
</dbReference>
<keyword evidence="6 8" id="KW-1133">Transmembrane helix</keyword>
<evidence type="ECO:0000259" key="9">
    <source>
        <dbReference type="PROSITE" id="PS51012"/>
    </source>
</evidence>
<dbReference type="InterPro" id="IPR051449">
    <property type="entry name" value="ABC-2_transporter_component"/>
</dbReference>
<dbReference type="InterPro" id="IPR047817">
    <property type="entry name" value="ABC2_TM_bact-type"/>
</dbReference>
<comment type="similarity">
    <text evidence="2">Belongs to the ABC-2 integral membrane protein family.</text>
</comment>
<keyword evidence="11" id="KW-1185">Reference proteome</keyword>
<dbReference type="AlphaFoldDB" id="A0A1H6LPG5"/>
<dbReference type="RefSeq" id="WP_091100037.1">
    <property type="nucleotide sequence ID" value="NZ_FNXE01000029.1"/>
</dbReference>
<protein>
    <submittedName>
        <fullName evidence="10">ABC-2 type transport system permease protein</fullName>
    </submittedName>
</protein>
<gene>
    <name evidence="10" type="ORF">SAMN02927937_02044</name>
</gene>
<dbReference type="EMBL" id="FNXE01000029">
    <property type="protein sequence ID" value="SEH90552.1"/>
    <property type="molecule type" value="Genomic_DNA"/>
</dbReference>
<evidence type="ECO:0000313" key="10">
    <source>
        <dbReference type="EMBL" id="SEH90552.1"/>
    </source>
</evidence>
<feature type="transmembrane region" description="Helical" evidence="8">
    <location>
        <begin position="20"/>
        <end position="40"/>
    </location>
</feature>
<keyword evidence="3" id="KW-0813">Transport</keyword>
<dbReference type="PROSITE" id="PS51012">
    <property type="entry name" value="ABC_TM2"/>
    <property type="match status" value="1"/>
</dbReference>
<feature type="transmembrane region" description="Helical" evidence="8">
    <location>
        <begin position="397"/>
        <end position="418"/>
    </location>
</feature>
<dbReference type="PANTHER" id="PTHR30294:SF38">
    <property type="entry name" value="TRANSPORT PERMEASE PROTEIN"/>
    <property type="match status" value="1"/>
</dbReference>
<dbReference type="OrthoDB" id="266913at2"/>
<dbReference type="InterPro" id="IPR013525">
    <property type="entry name" value="ABC2_TM"/>
</dbReference>
<evidence type="ECO:0000256" key="8">
    <source>
        <dbReference type="SAM" id="Phobius"/>
    </source>
</evidence>
<evidence type="ECO:0000256" key="3">
    <source>
        <dbReference type="ARBA" id="ARBA00022448"/>
    </source>
</evidence>
<dbReference type="PANTHER" id="PTHR30294">
    <property type="entry name" value="MEMBRANE COMPONENT OF ABC TRANSPORTER YHHJ-RELATED"/>
    <property type="match status" value="1"/>
</dbReference>
<evidence type="ECO:0000256" key="2">
    <source>
        <dbReference type="ARBA" id="ARBA00007783"/>
    </source>
</evidence>
<dbReference type="Pfam" id="PF12698">
    <property type="entry name" value="ABC2_membrane_3"/>
    <property type="match status" value="1"/>
</dbReference>
<organism evidence="10 11">
    <name type="scientific">Paenimyroides marinum</name>
    <dbReference type="NCBI Taxonomy" id="1159016"/>
    <lineage>
        <taxon>Bacteria</taxon>
        <taxon>Pseudomonadati</taxon>
        <taxon>Bacteroidota</taxon>
        <taxon>Flavobacteriia</taxon>
        <taxon>Flavobacteriales</taxon>
        <taxon>Flavobacteriaceae</taxon>
        <taxon>Paenimyroides</taxon>
    </lineage>
</organism>
<dbReference type="STRING" id="1159016.SAMN02927937_02044"/>
<dbReference type="GO" id="GO:0140359">
    <property type="term" value="F:ABC-type transporter activity"/>
    <property type="evidence" value="ECO:0007669"/>
    <property type="project" value="InterPro"/>
</dbReference>
<evidence type="ECO:0000256" key="4">
    <source>
        <dbReference type="ARBA" id="ARBA00022475"/>
    </source>
</evidence>
<comment type="subcellular location">
    <subcellularLocation>
        <location evidence="1">Cell membrane</location>
        <topology evidence="1">Multi-pass membrane protein</topology>
    </subcellularLocation>
</comment>
<keyword evidence="7 8" id="KW-0472">Membrane</keyword>
<evidence type="ECO:0000256" key="7">
    <source>
        <dbReference type="ARBA" id="ARBA00023136"/>
    </source>
</evidence>
<sequence length="425" mass="47685">MWFKLWQSIIKELKLLFRDIGGLITLFVMPIILVVVVTSIQDSTYQSISASKIPVLWVDHDQDSISFRVQEELEQSQSFILISELDSKPLTEEVAKKEVFKGNYQMAIVLPKDLTGSLNIKVRQNVDGILDEMGMSTTSYEPVEVPGKEIRMYFDPATQTAFKNGIKNNIDKMVARLESDAVYKTFEEQLGGSRTQSFNNSFISFKEIVPREKNKDVLPNSAQHNVPAWTLFAIFFIMVPLSINIVKEKNQGTYLRLLSSPTSNSILYAGKISTYLIICLLQFYAILIIAEVVFPYMKLPQLDLSATKIVLMSLLTLTAGLAAISLGILLGIIAKTQEQSAPFGATFVVILAAVGGVWIPVFAMSETMQVLSKISPMNWALNGYYDIVLRNGSLIDIIPEMLLLTLFFVVFITFALIYDKKKRSI</sequence>
<accession>A0A1H6LPG5</accession>
<dbReference type="Gene3D" id="3.40.1710.10">
    <property type="entry name" value="abc type-2 transporter like domain"/>
    <property type="match status" value="1"/>
</dbReference>
<evidence type="ECO:0000313" key="11">
    <source>
        <dbReference type="Proteomes" id="UP000199634"/>
    </source>
</evidence>
<evidence type="ECO:0000256" key="1">
    <source>
        <dbReference type="ARBA" id="ARBA00004651"/>
    </source>
</evidence>
<evidence type="ECO:0000256" key="5">
    <source>
        <dbReference type="ARBA" id="ARBA00022692"/>
    </source>
</evidence>
<name>A0A1H6LPG5_9FLAO</name>
<proteinExistence type="inferred from homology"/>
<evidence type="ECO:0000256" key="6">
    <source>
        <dbReference type="ARBA" id="ARBA00022989"/>
    </source>
</evidence>
<feature type="transmembrane region" description="Helical" evidence="8">
    <location>
        <begin position="309"/>
        <end position="334"/>
    </location>
</feature>